<dbReference type="AlphaFoldDB" id="A0A0M0I0Q7"/>
<sequence>MLQSYAYLFWRNVLDLKVVTKALLESEEGFNVTQSDESLIITNDVGINAVLVVQGSQIIVESLLFQADAVADQAALDDYILKTHKLVPLTAVGKSEVEGQFYYSAFGALSSESKVESVVLEVEELFSNVAELLEGYSEFLKK</sequence>
<dbReference type="InterPro" id="IPR019231">
    <property type="entry name" value="DUF2170"/>
</dbReference>
<organism evidence="1 2">
    <name type="scientific">Vibrio hepatarius</name>
    <dbReference type="NCBI Taxonomy" id="171383"/>
    <lineage>
        <taxon>Bacteria</taxon>
        <taxon>Pseudomonadati</taxon>
        <taxon>Pseudomonadota</taxon>
        <taxon>Gammaproteobacteria</taxon>
        <taxon>Vibrionales</taxon>
        <taxon>Vibrionaceae</taxon>
        <taxon>Vibrio</taxon>
        <taxon>Vibrio oreintalis group</taxon>
    </lineage>
</organism>
<evidence type="ECO:0000313" key="2">
    <source>
        <dbReference type="Proteomes" id="UP000037530"/>
    </source>
</evidence>
<accession>A0A0M0I0Q7</accession>
<gene>
    <name evidence="1" type="ORF">AKJ31_09425</name>
</gene>
<dbReference type="Proteomes" id="UP000037530">
    <property type="component" value="Unassembled WGS sequence"/>
</dbReference>
<dbReference type="Pfam" id="PF09938">
    <property type="entry name" value="DUF2170"/>
    <property type="match status" value="1"/>
</dbReference>
<dbReference type="PATRIC" id="fig|171383.3.peg.1926"/>
<proteinExistence type="predicted"/>
<evidence type="ECO:0000313" key="1">
    <source>
        <dbReference type="EMBL" id="KOO07910.1"/>
    </source>
</evidence>
<reference evidence="2" key="1">
    <citation type="submission" date="2015-08" db="EMBL/GenBank/DDBJ databases">
        <title>Vibrio galatheae sp. nov., a novel member of the Vibrionaceae family isolated from the Solomon Islands.</title>
        <authorList>
            <person name="Giubergia S."/>
            <person name="Machado H."/>
            <person name="Mateiu R.V."/>
            <person name="Gram L."/>
        </authorList>
    </citation>
    <scope>NUCLEOTIDE SEQUENCE [LARGE SCALE GENOMIC DNA]</scope>
    <source>
        <strain evidence="2">DSM 19134</strain>
    </source>
</reference>
<name>A0A0M0I0Q7_9VIBR</name>
<dbReference type="STRING" id="171383.AKJ31_09425"/>
<keyword evidence="2" id="KW-1185">Reference proteome</keyword>
<comment type="caution">
    <text evidence="1">The sequence shown here is derived from an EMBL/GenBank/DDBJ whole genome shotgun (WGS) entry which is preliminary data.</text>
</comment>
<dbReference type="EMBL" id="LHPI01000007">
    <property type="protein sequence ID" value="KOO07910.1"/>
    <property type="molecule type" value="Genomic_DNA"/>
</dbReference>
<protein>
    <submittedName>
        <fullName evidence="1">Cytoplasmic protein</fullName>
    </submittedName>
</protein>